<dbReference type="SUPFAM" id="SSF47095">
    <property type="entry name" value="HMG-box"/>
    <property type="match status" value="1"/>
</dbReference>
<proteinExistence type="predicted"/>
<feature type="compositionally biased region" description="Polar residues" evidence="1">
    <location>
        <begin position="140"/>
        <end position="149"/>
    </location>
</feature>
<dbReference type="InterPro" id="IPR036910">
    <property type="entry name" value="HMG_box_dom_sf"/>
</dbReference>
<comment type="caution">
    <text evidence="2">The sequence shown here is derived from an EMBL/GenBank/DDBJ whole genome shotgun (WGS) entry which is preliminary data.</text>
</comment>
<evidence type="ECO:0000256" key="1">
    <source>
        <dbReference type="SAM" id="MobiDB-lite"/>
    </source>
</evidence>
<keyword evidence="3" id="KW-1185">Reference proteome</keyword>
<feature type="region of interest" description="Disordered" evidence="1">
    <location>
        <begin position="137"/>
        <end position="188"/>
    </location>
</feature>
<dbReference type="VEuPathDB" id="TriTrypDB:TEOVI_000328400"/>
<gene>
    <name evidence="2" type="ORF">TEOVI_000328400</name>
</gene>
<dbReference type="CDD" id="cd00084">
    <property type="entry name" value="HMG-box_SF"/>
    <property type="match status" value="2"/>
</dbReference>
<name>A0A1G4IH64_TRYEQ</name>
<protein>
    <submittedName>
        <fullName evidence="2">Uncharacterized protein</fullName>
    </submittedName>
</protein>
<sequence length="238" mass="25276">MLLQCGSCSQRIACCPGCGGRCFTFTDGRVAPITGVAPITATSVSVAVTESPTPTTAFELFCQDTAVQEEALAANRIEGETDITWAAGGRKRVLAEMWLSADTPVRRRYEEAAREGRKGVDLQAASGGDLSIARQKHAGNPTQVNNSNHSSISGSSKGKIQPPGAPVGAVPDGKANKASKKSKQRANTPTAYQLFCKRNNELHKSNRAAVFNAWKAMGAAEKEPFDIEAAQLRVSLQK</sequence>
<reference evidence="2" key="1">
    <citation type="submission" date="2016-09" db="EMBL/GenBank/DDBJ databases">
        <authorList>
            <person name="Hebert L."/>
            <person name="Moumen B."/>
        </authorList>
    </citation>
    <scope>NUCLEOTIDE SEQUENCE [LARGE SCALE GENOMIC DNA]</scope>
    <source>
        <strain evidence="2">OVI</strain>
    </source>
</reference>
<organism evidence="2 3">
    <name type="scientific">Trypanosoma equiperdum</name>
    <dbReference type="NCBI Taxonomy" id="5694"/>
    <lineage>
        <taxon>Eukaryota</taxon>
        <taxon>Discoba</taxon>
        <taxon>Euglenozoa</taxon>
        <taxon>Kinetoplastea</taxon>
        <taxon>Metakinetoplastina</taxon>
        <taxon>Trypanosomatida</taxon>
        <taxon>Trypanosomatidae</taxon>
        <taxon>Trypanosoma</taxon>
    </lineage>
</organism>
<feature type="compositionally biased region" description="Low complexity" evidence="1">
    <location>
        <begin position="150"/>
        <end position="171"/>
    </location>
</feature>
<accession>A0A1G4IH64</accession>
<evidence type="ECO:0000313" key="3">
    <source>
        <dbReference type="Proteomes" id="UP000195570"/>
    </source>
</evidence>
<evidence type="ECO:0000313" key="2">
    <source>
        <dbReference type="EMBL" id="SCU71703.1"/>
    </source>
</evidence>
<dbReference type="Proteomes" id="UP000195570">
    <property type="component" value="Unassembled WGS sequence"/>
</dbReference>
<dbReference type="GeneID" id="92377224"/>
<dbReference type="RefSeq" id="XP_067082316.1">
    <property type="nucleotide sequence ID" value="XM_067226215.1"/>
</dbReference>
<dbReference type="AlphaFoldDB" id="A0A1G4IH64"/>
<dbReference type="EMBL" id="CZPT02001698">
    <property type="protein sequence ID" value="SCU71703.1"/>
    <property type="molecule type" value="Genomic_DNA"/>
</dbReference>